<dbReference type="InterPro" id="IPR003607">
    <property type="entry name" value="HD/PDEase_dom"/>
</dbReference>
<dbReference type="EMBL" id="FUXZ01000002">
    <property type="protein sequence ID" value="SKA59942.1"/>
    <property type="molecule type" value="Genomic_DNA"/>
</dbReference>
<dbReference type="PANTHER" id="PTHR46246">
    <property type="entry name" value="GUANOSINE-3',5'-BIS(DIPHOSPHATE) 3'-PYROPHOSPHOHYDROLASE MESH1"/>
    <property type="match status" value="1"/>
</dbReference>
<gene>
    <name evidence="2" type="ORF">SAMN02745111_00126</name>
</gene>
<evidence type="ECO:0000259" key="1">
    <source>
        <dbReference type="SMART" id="SM00471"/>
    </source>
</evidence>
<protein>
    <submittedName>
        <fullName evidence="2">HD domain-containing protein</fullName>
    </submittedName>
</protein>
<evidence type="ECO:0000313" key="2">
    <source>
        <dbReference type="EMBL" id="SKA59942.1"/>
    </source>
</evidence>
<feature type="domain" description="HD/PDEase" evidence="1">
    <location>
        <begin position="26"/>
        <end position="132"/>
    </location>
</feature>
<dbReference type="RefSeq" id="WP_242942956.1">
    <property type="nucleotide sequence ID" value="NZ_FUXZ01000002.1"/>
</dbReference>
<dbReference type="Gene3D" id="1.10.3210.10">
    <property type="entry name" value="Hypothetical protein af1432"/>
    <property type="match status" value="1"/>
</dbReference>
<reference evidence="2 3" key="1">
    <citation type="submission" date="2017-02" db="EMBL/GenBank/DDBJ databases">
        <authorList>
            <person name="Peterson S.W."/>
        </authorList>
    </citation>
    <scope>NUCLEOTIDE SEQUENCE [LARGE SCALE GENOMIC DNA]</scope>
    <source>
        <strain evidence="2 3">ATCC 35992</strain>
    </source>
</reference>
<sequence>MEQSLLIHKAIVYATKAHAGQKRKASDVDYISHPMEVMEILALNNASINLRIAGILHDTVEDTQVTIEDIEKNFGSEVRTLVASHTEDKSKTWHERKQHTVDFLKTATLEEKLLALADLIANARSILYDMDILGDDVWSRFKATKEEEEWYYNGILDSVKEFKTDEKYEKLYKEAEKLCSKIFE</sequence>
<dbReference type="SUPFAM" id="SSF109604">
    <property type="entry name" value="HD-domain/PDEase-like"/>
    <property type="match status" value="1"/>
</dbReference>
<dbReference type="SMART" id="SM00471">
    <property type="entry name" value="HDc"/>
    <property type="match status" value="1"/>
</dbReference>
<dbReference type="AlphaFoldDB" id="A0A1T4V520"/>
<dbReference type="STRING" id="39495.SAMN02745111_00126"/>
<dbReference type="Proteomes" id="UP000190814">
    <property type="component" value="Unassembled WGS sequence"/>
</dbReference>
<dbReference type="Pfam" id="PF13328">
    <property type="entry name" value="HD_4"/>
    <property type="match status" value="1"/>
</dbReference>
<accession>A0A1T4V520</accession>
<name>A0A1T4V520_9FIRM</name>
<dbReference type="CDD" id="cd00077">
    <property type="entry name" value="HDc"/>
    <property type="match status" value="1"/>
</dbReference>
<organism evidence="2 3">
    <name type="scientific">Eubacterium uniforme</name>
    <dbReference type="NCBI Taxonomy" id="39495"/>
    <lineage>
        <taxon>Bacteria</taxon>
        <taxon>Bacillati</taxon>
        <taxon>Bacillota</taxon>
        <taxon>Clostridia</taxon>
        <taxon>Eubacteriales</taxon>
        <taxon>Eubacteriaceae</taxon>
        <taxon>Eubacterium</taxon>
    </lineage>
</organism>
<evidence type="ECO:0000313" key="3">
    <source>
        <dbReference type="Proteomes" id="UP000190814"/>
    </source>
</evidence>
<dbReference type="PANTHER" id="PTHR46246:SF1">
    <property type="entry name" value="GUANOSINE-3',5'-BIS(DIPHOSPHATE) 3'-PYROPHOSPHOHYDROLASE MESH1"/>
    <property type="match status" value="1"/>
</dbReference>
<keyword evidence="3" id="KW-1185">Reference proteome</keyword>
<dbReference type="InterPro" id="IPR052194">
    <property type="entry name" value="MESH1"/>
</dbReference>
<proteinExistence type="predicted"/>
<dbReference type="GO" id="GO:0008893">
    <property type="term" value="F:guanosine-3',5'-bis(diphosphate) 3'-diphosphatase activity"/>
    <property type="evidence" value="ECO:0007669"/>
    <property type="project" value="TreeGrafter"/>
</dbReference>